<accession>B9I2T3</accession>
<evidence type="ECO:0000313" key="1">
    <source>
        <dbReference type="EMBL" id="PNT09784.1"/>
    </source>
</evidence>
<sequence>MANGWVVREAELTVGGWFEDGGCCVGLVVCEDLEMGLGLNGRRLLVMAEGVCIFGWKNSFDSQKGEAAMERRRVGGEISSVVVIDDGEAVGFLFFWLERDEPVNGVMMKGGSLWPWVEKK</sequence>
<organism evidence="1 2">
    <name type="scientific">Populus trichocarpa</name>
    <name type="common">Western balsam poplar</name>
    <name type="synonym">Populus balsamifera subsp. trichocarpa</name>
    <dbReference type="NCBI Taxonomy" id="3694"/>
    <lineage>
        <taxon>Eukaryota</taxon>
        <taxon>Viridiplantae</taxon>
        <taxon>Streptophyta</taxon>
        <taxon>Embryophyta</taxon>
        <taxon>Tracheophyta</taxon>
        <taxon>Spermatophyta</taxon>
        <taxon>Magnoliopsida</taxon>
        <taxon>eudicotyledons</taxon>
        <taxon>Gunneridae</taxon>
        <taxon>Pentapetalae</taxon>
        <taxon>rosids</taxon>
        <taxon>fabids</taxon>
        <taxon>Malpighiales</taxon>
        <taxon>Salicaceae</taxon>
        <taxon>Saliceae</taxon>
        <taxon>Populus</taxon>
    </lineage>
</organism>
<dbReference type="AlphaFoldDB" id="B9I2T3"/>
<keyword evidence="2" id="KW-1185">Reference proteome</keyword>
<dbReference type="Proteomes" id="UP000006729">
    <property type="component" value="Chromosome 12"/>
</dbReference>
<proteinExistence type="predicted"/>
<name>B9I2T3_POPTR</name>
<dbReference type="EMBL" id="CM009301">
    <property type="protein sequence ID" value="PNT09784.1"/>
    <property type="molecule type" value="Genomic_DNA"/>
</dbReference>
<dbReference type="HOGENOM" id="CLU_2053680_0_0_1"/>
<evidence type="ECO:0000313" key="2">
    <source>
        <dbReference type="Proteomes" id="UP000006729"/>
    </source>
</evidence>
<reference evidence="1 2" key="1">
    <citation type="journal article" date="2006" name="Science">
        <title>The genome of black cottonwood, Populus trichocarpa (Torr. &amp; Gray).</title>
        <authorList>
            <person name="Tuskan G.A."/>
            <person name="Difazio S."/>
            <person name="Jansson S."/>
            <person name="Bohlmann J."/>
            <person name="Grigoriev I."/>
            <person name="Hellsten U."/>
            <person name="Putnam N."/>
            <person name="Ralph S."/>
            <person name="Rombauts S."/>
            <person name="Salamov A."/>
            <person name="Schein J."/>
            <person name="Sterck L."/>
            <person name="Aerts A."/>
            <person name="Bhalerao R.R."/>
            <person name="Bhalerao R.P."/>
            <person name="Blaudez D."/>
            <person name="Boerjan W."/>
            <person name="Brun A."/>
            <person name="Brunner A."/>
            <person name="Busov V."/>
            <person name="Campbell M."/>
            <person name="Carlson J."/>
            <person name="Chalot M."/>
            <person name="Chapman J."/>
            <person name="Chen G.L."/>
            <person name="Cooper D."/>
            <person name="Coutinho P.M."/>
            <person name="Couturier J."/>
            <person name="Covert S."/>
            <person name="Cronk Q."/>
            <person name="Cunningham R."/>
            <person name="Davis J."/>
            <person name="Degroeve S."/>
            <person name="Dejardin A."/>
            <person name="Depamphilis C."/>
            <person name="Detter J."/>
            <person name="Dirks B."/>
            <person name="Dubchak I."/>
            <person name="Duplessis S."/>
            <person name="Ehlting J."/>
            <person name="Ellis B."/>
            <person name="Gendler K."/>
            <person name="Goodstein D."/>
            <person name="Gribskov M."/>
            <person name="Grimwood J."/>
            <person name="Groover A."/>
            <person name="Gunter L."/>
            <person name="Hamberger B."/>
            <person name="Heinze B."/>
            <person name="Helariutta Y."/>
            <person name="Henrissat B."/>
            <person name="Holligan D."/>
            <person name="Holt R."/>
            <person name="Huang W."/>
            <person name="Islam-Faridi N."/>
            <person name="Jones S."/>
            <person name="Jones-Rhoades M."/>
            <person name="Jorgensen R."/>
            <person name="Joshi C."/>
            <person name="Kangasjarvi J."/>
            <person name="Karlsson J."/>
            <person name="Kelleher C."/>
            <person name="Kirkpatrick R."/>
            <person name="Kirst M."/>
            <person name="Kohler A."/>
            <person name="Kalluri U."/>
            <person name="Larimer F."/>
            <person name="Leebens-Mack J."/>
            <person name="Leple J.C."/>
            <person name="Locascio P."/>
            <person name="Lou Y."/>
            <person name="Lucas S."/>
            <person name="Martin F."/>
            <person name="Montanini B."/>
            <person name="Napoli C."/>
            <person name="Nelson D.R."/>
            <person name="Nelson C."/>
            <person name="Nieminen K."/>
            <person name="Nilsson O."/>
            <person name="Pereda V."/>
            <person name="Peter G."/>
            <person name="Philippe R."/>
            <person name="Pilate G."/>
            <person name="Poliakov A."/>
            <person name="Razumovskaya J."/>
            <person name="Richardson P."/>
            <person name="Rinaldi C."/>
            <person name="Ritland K."/>
            <person name="Rouze P."/>
            <person name="Ryaboy D."/>
            <person name="Schmutz J."/>
            <person name="Schrader J."/>
            <person name="Segerman B."/>
            <person name="Shin H."/>
            <person name="Siddiqui A."/>
            <person name="Sterky F."/>
            <person name="Terry A."/>
            <person name="Tsai C.J."/>
            <person name="Uberbacher E."/>
            <person name="Unneberg P."/>
            <person name="Vahala J."/>
            <person name="Wall K."/>
            <person name="Wessler S."/>
            <person name="Yang G."/>
            <person name="Yin T."/>
            <person name="Douglas C."/>
            <person name="Marra M."/>
            <person name="Sandberg G."/>
            <person name="Van de Peer Y."/>
            <person name="Rokhsar D."/>
        </authorList>
    </citation>
    <scope>NUCLEOTIDE SEQUENCE [LARGE SCALE GENOMIC DNA]</scope>
    <source>
        <strain evidence="2">cv. Nisqually</strain>
    </source>
</reference>
<dbReference type="InParanoid" id="B9I2T3"/>
<gene>
    <name evidence="1" type="ORF">POPTR_012G064000</name>
</gene>
<protein>
    <submittedName>
        <fullName evidence="1">Uncharacterized protein</fullName>
    </submittedName>
</protein>